<dbReference type="Gene3D" id="3.40.50.10540">
    <property type="entry name" value="Crotonobetainyl-coa:carnitine coa-transferase, domain 1"/>
    <property type="match status" value="1"/>
</dbReference>
<comment type="caution">
    <text evidence="1">The sequence shown here is derived from an EMBL/GenBank/DDBJ whole genome shotgun (WGS) entry which is preliminary data.</text>
</comment>
<sequence>MQAVATSLAAASTAKSVTFTAPAVAAWFDSFKHFRIAGSPIQAFASLSGFRRAADGWVRIHGNYPHHEQALLTALGVSAAAHVEPALLERPAAVIEEVVTARGGLAAAVRTPQEWAATQAGRAVADEPFVRLSMGTFRRGTRTFGGSKGLLDGVRVLDLTRVIAGPSASRLLGALGADVLRVDPVTLPELEHQHVETGFAKRSAVADFNDPEQLARLRALLPAADVVLSAYRGGAMDKYGLGIKSLRADFPGLAVVVLDAWGDSGPWAGRRGFDSIVQAATGIAQVYGTGSGTDFRPGALPVQALDYATGLGMAAAAVGLVTARSRGLSGSAHLSLARTAVELLRMPTPGNAPSAEVEPPLRRSDSDYGELVFVPPPLVVDGRQIEYSHPPQRYGSAFLEWK</sequence>
<dbReference type="SUPFAM" id="SSF89796">
    <property type="entry name" value="CoA-transferase family III (CaiB/BaiF)"/>
    <property type="match status" value="2"/>
</dbReference>
<dbReference type="Pfam" id="PF02515">
    <property type="entry name" value="CoA_transf_3"/>
    <property type="match status" value="1"/>
</dbReference>
<dbReference type="PANTHER" id="PTHR48228:SF4">
    <property type="entry name" value="BLR3030 PROTEIN"/>
    <property type="match status" value="1"/>
</dbReference>
<evidence type="ECO:0000313" key="2">
    <source>
        <dbReference type="Proteomes" id="UP001500974"/>
    </source>
</evidence>
<dbReference type="InterPro" id="IPR050509">
    <property type="entry name" value="CoA-transferase_III"/>
</dbReference>
<organism evidence="1 2">
    <name type="scientific">Arthrobacter parietis</name>
    <dbReference type="NCBI Taxonomy" id="271434"/>
    <lineage>
        <taxon>Bacteria</taxon>
        <taxon>Bacillati</taxon>
        <taxon>Actinomycetota</taxon>
        <taxon>Actinomycetes</taxon>
        <taxon>Micrococcales</taxon>
        <taxon>Micrococcaceae</taxon>
        <taxon>Arthrobacter</taxon>
    </lineage>
</organism>
<gene>
    <name evidence="1" type="ORF">GCM10009784_12230</name>
</gene>
<protein>
    <submittedName>
        <fullName evidence="1">CoA transferase</fullName>
    </submittedName>
</protein>
<dbReference type="GO" id="GO:0016740">
    <property type="term" value="F:transferase activity"/>
    <property type="evidence" value="ECO:0007669"/>
    <property type="project" value="UniProtKB-KW"/>
</dbReference>
<dbReference type="InterPro" id="IPR023606">
    <property type="entry name" value="CoA-Trfase_III_dom_1_sf"/>
</dbReference>
<keyword evidence="1" id="KW-0808">Transferase</keyword>
<reference evidence="1 2" key="1">
    <citation type="journal article" date="2019" name="Int. J. Syst. Evol. Microbiol.">
        <title>The Global Catalogue of Microorganisms (GCM) 10K type strain sequencing project: providing services to taxonomists for standard genome sequencing and annotation.</title>
        <authorList>
            <consortium name="The Broad Institute Genomics Platform"/>
            <consortium name="The Broad Institute Genome Sequencing Center for Infectious Disease"/>
            <person name="Wu L."/>
            <person name="Ma J."/>
        </authorList>
    </citation>
    <scope>NUCLEOTIDE SEQUENCE [LARGE SCALE GENOMIC DNA]</scope>
    <source>
        <strain evidence="1 2">JCM 14917</strain>
    </source>
</reference>
<accession>A0ABN3ASN6</accession>
<evidence type="ECO:0000313" key="1">
    <source>
        <dbReference type="EMBL" id="GAA2174338.1"/>
    </source>
</evidence>
<proteinExistence type="predicted"/>
<keyword evidence="2" id="KW-1185">Reference proteome</keyword>
<dbReference type="Proteomes" id="UP001500974">
    <property type="component" value="Unassembled WGS sequence"/>
</dbReference>
<name>A0ABN3ASN6_9MICC</name>
<dbReference type="InterPro" id="IPR003673">
    <property type="entry name" value="CoA-Trfase_fam_III"/>
</dbReference>
<dbReference type="PANTHER" id="PTHR48228">
    <property type="entry name" value="SUCCINYL-COA--D-CITRAMALATE COA-TRANSFERASE"/>
    <property type="match status" value="1"/>
</dbReference>
<dbReference type="EMBL" id="BAAAON010000001">
    <property type="protein sequence ID" value="GAA2174338.1"/>
    <property type="molecule type" value="Genomic_DNA"/>
</dbReference>